<dbReference type="GO" id="GO:0016740">
    <property type="term" value="F:transferase activity"/>
    <property type="evidence" value="ECO:0007669"/>
    <property type="project" value="UniProtKB-KW"/>
</dbReference>
<dbReference type="NCBIfam" id="TIGR00125">
    <property type="entry name" value="cyt_tran_rel"/>
    <property type="match status" value="1"/>
</dbReference>
<dbReference type="EMBL" id="QFCR01000002">
    <property type="protein sequence ID" value="TNK91002.1"/>
    <property type="molecule type" value="Genomic_DNA"/>
</dbReference>
<feature type="binding site" evidence="4">
    <location>
        <begin position="9"/>
        <end position="22"/>
    </location>
    <ligand>
        <name>ATP</name>
        <dbReference type="ChEBI" id="CHEBI:30616"/>
    </ligand>
</feature>
<evidence type="ECO:0000256" key="1">
    <source>
        <dbReference type="ARBA" id="ARBA00022598"/>
    </source>
</evidence>
<protein>
    <recommendedName>
        <fullName evidence="4">tRNA(Met) cytidine acetate ligase</fullName>
        <ecNumber evidence="4">6.3.4.-</ecNumber>
    </recommendedName>
</protein>
<keyword evidence="2 4" id="KW-0819">tRNA processing</keyword>
<dbReference type="GO" id="GO:0005737">
    <property type="term" value="C:cytoplasm"/>
    <property type="evidence" value="ECO:0007669"/>
    <property type="project" value="UniProtKB-SubCell"/>
</dbReference>
<dbReference type="PANTHER" id="PTHR37825:SF1">
    <property type="entry name" value="TRNA(MET) CYTIDINE ACETATE LIGASE"/>
    <property type="match status" value="1"/>
</dbReference>
<keyword evidence="4" id="KW-0963">Cytoplasm</keyword>
<comment type="similarity">
    <text evidence="4">Belongs to the TmcAL family.</text>
</comment>
<gene>
    <name evidence="4" type="primary">tmcAL</name>
    <name evidence="5" type="ORF">DID87_01265</name>
</gene>
<dbReference type="Proteomes" id="UP000313312">
    <property type="component" value="Unassembled WGS sequence"/>
</dbReference>
<keyword evidence="4" id="KW-0547">Nucleotide-binding</keyword>
<dbReference type="InterPro" id="IPR008513">
    <property type="entry name" value="tRNA(Met)_cyd_acetate_ligase"/>
</dbReference>
<evidence type="ECO:0000256" key="3">
    <source>
        <dbReference type="ARBA" id="ARBA00022884"/>
    </source>
</evidence>
<comment type="function">
    <text evidence="4">Catalyzes the formation of N(4)-acetylcytidine (ac(4)C) at the wobble position of elongator tRNA(Met), using acetate and ATP as substrates. First activates an acetate ion to form acetyladenylate (Ac-AMP) and then transfers the acetyl group to tRNA to form ac(4)C34.</text>
</comment>
<proteinExistence type="inferred from homology"/>
<keyword evidence="3 4" id="KW-0694">RNA-binding</keyword>
<dbReference type="Gene3D" id="3.40.50.620">
    <property type="entry name" value="HUPs"/>
    <property type="match status" value="1"/>
</dbReference>
<dbReference type="InterPro" id="IPR014729">
    <property type="entry name" value="Rossmann-like_a/b/a_fold"/>
</dbReference>
<dbReference type="EC" id="6.3.4.-" evidence="4"/>
<dbReference type="RefSeq" id="WP_014081910.1">
    <property type="nucleotide sequence ID" value="NZ_CAUOSB010000001.1"/>
</dbReference>
<organism evidence="5 6">
    <name type="scientific">Fructilactobacillus sanfranciscensis</name>
    <name type="common">Lactobacillus sanfranciscensis</name>
    <dbReference type="NCBI Taxonomy" id="1625"/>
    <lineage>
        <taxon>Bacteria</taxon>
        <taxon>Bacillati</taxon>
        <taxon>Bacillota</taxon>
        <taxon>Bacilli</taxon>
        <taxon>Lactobacillales</taxon>
        <taxon>Lactobacillaceae</taxon>
        <taxon>Fructilactobacillus</taxon>
    </lineage>
</organism>
<dbReference type="GO" id="GO:0000049">
    <property type="term" value="F:tRNA binding"/>
    <property type="evidence" value="ECO:0007669"/>
    <property type="project" value="UniProtKB-KW"/>
</dbReference>
<keyword evidence="4" id="KW-0820">tRNA-binding</keyword>
<dbReference type="GO" id="GO:0005524">
    <property type="term" value="F:ATP binding"/>
    <property type="evidence" value="ECO:0007669"/>
    <property type="project" value="UniProtKB-KW"/>
</dbReference>
<evidence type="ECO:0000256" key="2">
    <source>
        <dbReference type="ARBA" id="ARBA00022694"/>
    </source>
</evidence>
<dbReference type="GO" id="GO:0016879">
    <property type="term" value="F:ligase activity, forming carbon-nitrogen bonds"/>
    <property type="evidence" value="ECO:0007669"/>
    <property type="project" value="UniProtKB-UniRule"/>
</dbReference>
<dbReference type="InterPro" id="IPR004821">
    <property type="entry name" value="Cyt_trans-like"/>
</dbReference>
<sequence>MTLKAVGIIAEYDPFHNGHLFQLRQAQRLTNADVTVVVMSSNWTQRGEPAIFDKWTRTKMALENEVDLVIELPIQSAVQPASIFAYNAVELIVALKCQSLSFGSESPEFDFNKFKTFEVNTSSNEFKNYQESYPENFRKFILENYGFNLELPNDTLGFWYAQAVQKLNANLKLVPIARNESNHGDDKLLHQISSGKAIRKAIKNRNSRFINFIPESSVQIEKLQPLFWDDYWPYLKYEINQTSLFDLRNVYQMSDGLEFLFKRAAIKAKNFNEFIELVKSKRYTYTRLQRLCVYVLFKITQQQIDDSSRNLRVLGMTKNGQNYLNQIKKELKLSLISKVDKTVFDRADYLECKAGLLTGTILNNQQDLYHFPVIINK</sequence>
<reference evidence="5 6" key="1">
    <citation type="submission" date="2018-05" db="EMBL/GenBank/DDBJ databases">
        <title>Lactobacillus sanfranciscensis Ah4 draft denome sequence.</title>
        <authorList>
            <person name="Zhang G."/>
        </authorList>
    </citation>
    <scope>NUCLEOTIDE SEQUENCE [LARGE SCALE GENOMIC DNA]</scope>
    <source>
        <strain evidence="5 6">Ah4</strain>
    </source>
</reference>
<dbReference type="Pfam" id="PF05636">
    <property type="entry name" value="HIGH_NTase1"/>
    <property type="match status" value="1"/>
</dbReference>
<dbReference type="HAMAP" id="MF_01539">
    <property type="entry name" value="TmcAL"/>
    <property type="match status" value="1"/>
</dbReference>
<feature type="binding site" evidence="4">
    <location>
        <position position="178"/>
    </location>
    <ligand>
        <name>ATP</name>
        <dbReference type="ChEBI" id="CHEBI:30616"/>
    </ligand>
</feature>
<feature type="binding site" evidence="4">
    <location>
        <position position="153"/>
    </location>
    <ligand>
        <name>ATP</name>
        <dbReference type="ChEBI" id="CHEBI:30616"/>
    </ligand>
</feature>
<dbReference type="AlphaFoldDB" id="A0A5C4TLU7"/>
<dbReference type="OMA" id="IYQMSEG"/>
<dbReference type="NCBIfam" id="NF010191">
    <property type="entry name" value="PRK13670.1"/>
    <property type="match status" value="1"/>
</dbReference>
<feature type="binding site" evidence="4">
    <location>
        <position position="103"/>
    </location>
    <ligand>
        <name>ATP</name>
        <dbReference type="ChEBI" id="CHEBI:30616"/>
    </ligand>
</feature>
<comment type="caution">
    <text evidence="5">The sequence shown here is derived from an EMBL/GenBank/DDBJ whole genome shotgun (WGS) entry which is preliminary data.</text>
</comment>
<keyword evidence="1 4" id="KW-0436">Ligase</keyword>
<name>A0A5C4TLU7_FRUSA</name>
<comment type="catalytic activity">
    <reaction evidence="4">
        <text>cytidine(34) in elongator tRNA(Met) + acetate + ATP = N(4)-acetylcytidine(34) in elongator tRNA(Met) + AMP + diphosphate</text>
        <dbReference type="Rhea" id="RHEA:58144"/>
        <dbReference type="Rhea" id="RHEA-COMP:10693"/>
        <dbReference type="Rhea" id="RHEA-COMP:10694"/>
        <dbReference type="ChEBI" id="CHEBI:30089"/>
        <dbReference type="ChEBI" id="CHEBI:30616"/>
        <dbReference type="ChEBI" id="CHEBI:33019"/>
        <dbReference type="ChEBI" id="CHEBI:74900"/>
        <dbReference type="ChEBI" id="CHEBI:82748"/>
        <dbReference type="ChEBI" id="CHEBI:456215"/>
    </reaction>
</comment>
<dbReference type="SUPFAM" id="SSF52374">
    <property type="entry name" value="Nucleotidylyl transferase"/>
    <property type="match status" value="1"/>
</dbReference>
<accession>A0A5C4TLU7</accession>
<evidence type="ECO:0000313" key="5">
    <source>
        <dbReference type="EMBL" id="TNK91002.1"/>
    </source>
</evidence>
<dbReference type="PANTHER" id="PTHR37825">
    <property type="entry name" value="TRNA(MET) CYTIDINE ACETATE LIGASE"/>
    <property type="match status" value="1"/>
</dbReference>
<comment type="subcellular location">
    <subcellularLocation>
        <location evidence="4">Cytoplasm</location>
    </subcellularLocation>
</comment>
<comment type="caution">
    <text evidence="4">Lacks conserved residue(s) required for the propagation of feature annotation.</text>
</comment>
<keyword evidence="4" id="KW-0067">ATP-binding</keyword>
<evidence type="ECO:0000313" key="6">
    <source>
        <dbReference type="Proteomes" id="UP000313312"/>
    </source>
</evidence>
<keyword evidence="5" id="KW-0808">Transferase</keyword>
<evidence type="ECO:0000256" key="4">
    <source>
        <dbReference type="HAMAP-Rule" id="MF_01539"/>
    </source>
</evidence>
<dbReference type="GO" id="GO:0006400">
    <property type="term" value="P:tRNA modification"/>
    <property type="evidence" value="ECO:0007669"/>
    <property type="project" value="UniProtKB-UniRule"/>
</dbReference>